<feature type="domain" description="DAN" evidence="6">
    <location>
        <begin position="27"/>
        <end position="125"/>
    </location>
</feature>
<keyword evidence="8" id="KW-1185">Reference proteome</keyword>
<accession>A0A9D4NGF5</accession>
<organism evidence="7 8">
    <name type="scientific">Dreissena polymorpha</name>
    <name type="common">Zebra mussel</name>
    <name type="synonym">Mytilus polymorpha</name>
    <dbReference type="NCBI Taxonomy" id="45954"/>
    <lineage>
        <taxon>Eukaryota</taxon>
        <taxon>Metazoa</taxon>
        <taxon>Spiralia</taxon>
        <taxon>Lophotrochozoa</taxon>
        <taxon>Mollusca</taxon>
        <taxon>Bivalvia</taxon>
        <taxon>Autobranchia</taxon>
        <taxon>Heteroconchia</taxon>
        <taxon>Euheterodonta</taxon>
        <taxon>Imparidentia</taxon>
        <taxon>Neoheterodontei</taxon>
        <taxon>Myida</taxon>
        <taxon>Dreissenoidea</taxon>
        <taxon>Dreissenidae</taxon>
        <taxon>Dreissena</taxon>
    </lineage>
</organism>
<evidence type="ECO:0000256" key="5">
    <source>
        <dbReference type="SAM" id="SignalP"/>
    </source>
</evidence>
<dbReference type="InterPro" id="IPR004133">
    <property type="entry name" value="DAN_dom"/>
</dbReference>
<evidence type="ECO:0000256" key="2">
    <source>
        <dbReference type="ARBA" id="ARBA00022525"/>
    </source>
</evidence>
<keyword evidence="4" id="KW-1015">Disulfide bond</keyword>
<dbReference type="EMBL" id="JAIWYP010000001">
    <property type="protein sequence ID" value="KAH3893831.1"/>
    <property type="molecule type" value="Genomic_DNA"/>
</dbReference>
<evidence type="ECO:0000256" key="3">
    <source>
        <dbReference type="ARBA" id="ARBA00022729"/>
    </source>
</evidence>
<feature type="signal peptide" evidence="5">
    <location>
        <begin position="1"/>
        <end position="23"/>
    </location>
</feature>
<dbReference type="Proteomes" id="UP000828390">
    <property type="component" value="Unassembled WGS sequence"/>
</dbReference>
<name>A0A9D4NGF5_DREPO</name>
<dbReference type="Pfam" id="PF03045">
    <property type="entry name" value="DAN"/>
    <property type="match status" value="1"/>
</dbReference>
<evidence type="ECO:0000256" key="4">
    <source>
        <dbReference type="ARBA" id="ARBA00023157"/>
    </source>
</evidence>
<keyword evidence="2" id="KW-0964">Secreted</keyword>
<comment type="subcellular location">
    <subcellularLocation>
        <location evidence="1">Secreted</location>
    </subcellularLocation>
</comment>
<protein>
    <recommendedName>
        <fullName evidence="6">DAN domain-containing protein</fullName>
    </recommendedName>
</protein>
<sequence length="159" mass="18063">MPESKSGWLLSVLLVLLFDFVHSELLPEKNMLESSTNCSLRYLQMRVKLENCLPVRLVTRACSGACVSYTRVSLEHPELLQTKCDCCQYVGRRKKRFGIKCPQKNARNRYTIKVMSVTMPRRCLCRPCSNVANGVESAEKVMFRTSPILGAMVTADIIR</sequence>
<comment type="caution">
    <text evidence="7">The sequence shown here is derived from an EMBL/GenBank/DDBJ whole genome shotgun (WGS) entry which is preliminary data.</text>
</comment>
<gene>
    <name evidence="7" type="ORF">DPMN_017983</name>
</gene>
<proteinExistence type="predicted"/>
<dbReference type="GO" id="GO:0005576">
    <property type="term" value="C:extracellular region"/>
    <property type="evidence" value="ECO:0007669"/>
    <property type="project" value="UniProtKB-SubCell"/>
</dbReference>
<reference evidence="7" key="2">
    <citation type="submission" date="2020-11" db="EMBL/GenBank/DDBJ databases">
        <authorList>
            <person name="McCartney M.A."/>
            <person name="Auch B."/>
            <person name="Kono T."/>
            <person name="Mallez S."/>
            <person name="Becker A."/>
            <person name="Gohl D.M."/>
            <person name="Silverstein K.A.T."/>
            <person name="Koren S."/>
            <person name="Bechman K.B."/>
            <person name="Herman A."/>
            <person name="Abrahante J.E."/>
            <person name="Garbe J."/>
        </authorList>
    </citation>
    <scope>NUCLEOTIDE SEQUENCE</scope>
    <source>
        <strain evidence="7">Duluth1</strain>
        <tissue evidence="7">Whole animal</tissue>
    </source>
</reference>
<dbReference type="AlphaFoldDB" id="A0A9D4NGF5"/>
<dbReference type="Gene3D" id="2.10.90.10">
    <property type="entry name" value="Cystine-knot cytokines"/>
    <property type="match status" value="1"/>
</dbReference>
<evidence type="ECO:0000256" key="1">
    <source>
        <dbReference type="ARBA" id="ARBA00004613"/>
    </source>
</evidence>
<dbReference type="InterPro" id="IPR029034">
    <property type="entry name" value="Cystine-knot_cytokine"/>
</dbReference>
<dbReference type="OrthoDB" id="6042322at2759"/>
<reference evidence="7" key="1">
    <citation type="journal article" date="2019" name="bioRxiv">
        <title>The Genome of the Zebra Mussel, Dreissena polymorpha: A Resource for Invasive Species Research.</title>
        <authorList>
            <person name="McCartney M.A."/>
            <person name="Auch B."/>
            <person name="Kono T."/>
            <person name="Mallez S."/>
            <person name="Zhang Y."/>
            <person name="Obille A."/>
            <person name="Becker A."/>
            <person name="Abrahante J.E."/>
            <person name="Garbe J."/>
            <person name="Badalamenti J.P."/>
            <person name="Herman A."/>
            <person name="Mangelson H."/>
            <person name="Liachko I."/>
            <person name="Sullivan S."/>
            <person name="Sone E.D."/>
            <person name="Koren S."/>
            <person name="Silverstein K.A.T."/>
            <person name="Beckman K.B."/>
            <person name="Gohl D.M."/>
        </authorList>
    </citation>
    <scope>NUCLEOTIDE SEQUENCE</scope>
    <source>
        <strain evidence="7">Duluth1</strain>
        <tissue evidence="7">Whole animal</tissue>
    </source>
</reference>
<evidence type="ECO:0000259" key="6">
    <source>
        <dbReference type="Pfam" id="PF03045"/>
    </source>
</evidence>
<keyword evidence="3 5" id="KW-0732">Signal</keyword>
<evidence type="ECO:0000313" key="8">
    <source>
        <dbReference type="Proteomes" id="UP000828390"/>
    </source>
</evidence>
<feature type="chain" id="PRO_5038844513" description="DAN domain-containing protein" evidence="5">
    <location>
        <begin position="24"/>
        <end position="159"/>
    </location>
</feature>
<evidence type="ECO:0000313" key="7">
    <source>
        <dbReference type="EMBL" id="KAH3893831.1"/>
    </source>
</evidence>